<comment type="similarity">
    <text evidence="7">Belongs to the MurCDEF family.</text>
</comment>
<evidence type="ECO:0000256" key="1">
    <source>
        <dbReference type="ARBA" id="ARBA00004496"/>
    </source>
</evidence>
<keyword evidence="7" id="KW-0132">Cell division</keyword>
<keyword evidence="7" id="KW-0961">Cell wall biogenesis/degradation</keyword>
<sequence>MPKDIIDSLKKKYQGKKVLVVGLGLQGGGVGIARFFADLGANVTVTDKKPKEKLLQSINRLSDLPVNFHLGGHQLSDFLEADVIFKGPSVLWSMPEIVEAEKKGIPIEMELSFFASVFPGKIIGITGTRGKSTTTQLIFNLLKLSDFSVYLGGGLPGISTTNYLKTLTENDWVVMEISSWALSGFHRKKISPHIALFTNIYPDHLNYYKNMDEYLYDKKAIFVYQKESNYLIINSSLLDSVPNFFYTRVSLRQGRGPLESKKKFVTSSTIFFSKKDFPNKLKYLMGDHNLENAAAALQVAKILKINERKAVKIISSFKGLPFRQEIVGEKNSVVFVNDTTSTTPIATIKAIDSFKNKKIILILGGNSKNLPFNTLIKRLIEVEKIVLLAGSFTDQILDILRESIPEKISKKVYDNLEEAVIEAYRLCKSLDSGLRLNDKKYRNDKIVVLFSPGATSFAMFNNEFHRGDEFNRIVKKIIDI</sequence>
<protein>
    <recommendedName>
        <fullName evidence="7">UDP-N-acetylmuramoylalanine--D-glutamate ligase</fullName>
        <ecNumber evidence="7">6.3.2.9</ecNumber>
    </recommendedName>
    <alternativeName>
        <fullName evidence="7">D-glutamic acid-adding enzyme</fullName>
    </alternativeName>
    <alternativeName>
        <fullName evidence="7">UDP-N-acetylmuramoyl-L-alanyl-D-glutamate synthetase</fullName>
    </alternativeName>
</protein>
<reference evidence="9 10" key="1">
    <citation type="journal article" date="2015" name="Nature">
        <title>rRNA introns, odd ribosomes, and small enigmatic genomes across a large radiation of phyla.</title>
        <authorList>
            <person name="Brown C.T."/>
            <person name="Hug L.A."/>
            <person name="Thomas B.C."/>
            <person name="Sharon I."/>
            <person name="Castelle C.J."/>
            <person name="Singh A."/>
            <person name="Wilkins M.J."/>
            <person name="Williams K.H."/>
            <person name="Banfield J.F."/>
        </authorList>
    </citation>
    <scope>NUCLEOTIDE SEQUENCE [LARGE SCALE GENOMIC DNA]</scope>
</reference>
<dbReference type="Pfam" id="PF21799">
    <property type="entry name" value="MurD-like_N"/>
    <property type="match status" value="1"/>
</dbReference>
<dbReference type="InterPro" id="IPR005762">
    <property type="entry name" value="MurD"/>
</dbReference>
<keyword evidence="5 7" id="KW-0547">Nucleotide-binding</keyword>
<evidence type="ECO:0000256" key="6">
    <source>
        <dbReference type="ARBA" id="ARBA00022840"/>
    </source>
</evidence>
<gene>
    <name evidence="7" type="primary">murD</name>
    <name evidence="9" type="ORF">US40_C0002G0024</name>
</gene>
<dbReference type="GO" id="GO:0008360">
    <property type="term" value="P:regulation of cell shape"/>
    <property type="evidence" value="ECO:0007669"/>
    <property type="project" value="UniProtKB-KW"/>
</dbReference>
<dbReference type="PANTHER" id="PTHR43692:SF1">
    <property type="entry name" value="UDP-N-ACETYLMURAMOYLALANINE--D-GLUTAMATE LIGASE"/>
    <property type="match status" value="1"/>
</dbReference>
<comment type="function">
    <text evidence="7">Cell wall formation. Catalyzes the addition of glutamate to the nucleotide precursor UDP-N-acetylmuramoyl-L-alanine (UMA).</text>
</comment>
<evidence type="ECO:0000256" key="2">
    <source>
        <dbReference type="ARBA" id="ARBA00004752"/>
    </source>
</evidence>
<dbReference type="Gene3D" id="3.40.50.720">
    <property type="entry name" value="NAD(P)-binding Rossmann-like Domain"/>
    <property type="match status" value="1"/>
</dbReference>
<keyword evidence="3 7" id="KW-0963">Cytoplasm</keyword>
<keyword evidence="4 7" id="KW-0436">Ligase</keyword>
<evidence type="ECO:0000313" key="10">
    <source>
        <dbReference type="Proteomes" id="UP000034917"/>
    </source>
</evidence>
<dbReference type="HAMAP" id="MF_00639">
    <property type="entry name" value="MurD"/>
    <property type="match status" value="1"/>
</dbReference>
<evidence type="ECO:0000256" key="5">
    <source>
        <dbReference type="ARBA" id="ARBA00022741"/>
    </source>
</evidence>
<dbReference type="Gene3D" id="3.40.1190.10">
    <property type="entry name" value="Mur-like, catalytic domain"/>
    <property type="match status" value="1"/>
</dbReference>
<dbReference type="GO" id="GO:0009252">
    <property type="term" value="P:peptidoglycan biosynthetic process"/>
    <property type="evidence" value="ECO:0007669"/>
    <property type="project" value="UniProtKB-UniRule"/>
</dbReference>
<dbReference type="SUPFAM" id="SSF53623">
    <property type="entry name" value="MurD-like peptide ligases, catalytic domain"/>
    <property type="match status" value="1"/>
</dbReference>
<keyword evidence="7" id="KW-0133">Cell shape</keyword>
<evidence type="ECO:0000256" key="7">
    <source>
        <dbReference type="HAMAP-Rule" id="MF_00639"/>
    </source>
</evidence>
<dbReference type="GO" id="GO:0008764">
    <property type="term" value="F:UDP-N-acetylmuramoylalanine-D-glutamate ligase activity"/>
    <property type="evidence" value="ECO:0007669"/>
    <property type="project" value="UniProtKB-UniRule"/>
</dbReference>
<accession>A0A0G0GK17</accession>
<comment type="subcellular location">
    <subcellularLocation>
        <location evidence="1 7">Cytoplasm</location>
    </subcellularLocation>
</comment>
<evidence type="ECO:0000313" key="9">
    <source>
        <dbReference type="EMBL" id="KKQ26490.1"/>
    </source>
</evidence>
<name>A0A0G0GK17_9BACT</name>
<dbReference type="Gene3D" id="3.90.190.20">
    <property type="entry name" value="Mur ligase, C-terminal domain"/>
    <property type="match status" value="1"/>
</dbReference>
<dbReference type="Pfam" id="PF08245">
    <property type="entry name" value="Mur_ligase_M"/>
    <property type="match status" value="1"/>
</dbReference>
<dbReference type="PANTHER" id="PTHR43692">
    <property type="entry name" value="UDP-N-ACETYLMURAMOYLALANINE--D-GLUTAMATE LIGASE"/>
    <property type="match status" value="1"/>
</dbReference>
<comment type="pathway">
    <text evidence="2 7">Cell wall biogenesis; peptidoglycan biosynthesis.</text>
</comment>
<dbReference type="NCBIfam" id="TIGR01087">
    <property type="entry name" value="murD"/>
    <property type="match status" value="1"/>
</dbReference>
<dbReference type="EMBL" id="LBSV01000002">
    <property type="protein sequence ID" value="KKQ26490.1"/>
    <property type="molecule type" value="Genomic_DNA"/>
</dbReference>
<dbReference type="GO" id="GO:0005524">
    <property type="term" value="F:ATP binding"/>
    <property type="evidence" value="ECO:0007669"/>
    <property type="project" value="UniProtKB-UniRule"/>
</dbReference>
<dbReference type="InterPro" id="IPR036615">
    <property type="entry name" value="Mur_ligase_C_dom_sf"/>
</dbReference>
<dbReference type="GO" id="GO:0051301">
    <property type="term" value="P:cell division"/>
    <property type="evidence" value="ECO:0007669"/>
    <property type="project" value="UniProtKB-KW"/>
</dbReference>
<dbReference type="GO" id="GO:0005737">
    <property type="term" value="C:cytoplasm"/>
    <property type="evidence" value="ECO:0007669"/>
    <property type="project" value="UniProtKB-SubCell"/>
</dbReference>
<dbReference type="InterPro" id="IPR036565">
    <property type="entry name" value="Mur-like_cat_sf"/>
</dbReference>
<dbReference type="SUPFAM" id="SSF53244">
    <property type="entry name" value="MurD-like peptide ligases, peptide-binding domain"/>
    <property type="match status" value="1"/>
</dbReference>
<dbReference type="UniPathway" id="UPA00219"/>
<evidence type="ECO:0000256" key="4">
    <source>
        <dbReference type="ARBA" id="ARBA00022598"/>
    </source>
</evidence>
<comment type="caution">
    <text evidence="9">The sequence shown here is derived from an EMBL/GenBank/DDBJ whole genome shotgun (WGS) entry which is preliminary data.</text>
</comment>
<dbReference type="SUPFAM" id="SSF51984">
    <property type="entry name" value="MurCD N-terminal domain"/>
    <property type="match status" value="1"/>
</dbReference>
<keyword evidence="7" id="KW-0131">Cell cycle</keyword>
<evidence type="ECO:0000259" key="8">
    <source>
        <dbReference type="Pfam" id="PF08245"/>
    </source>
</evidence>
<keyword evidence="6 7" id="KW-0067">ATP-binding</keyword>
<dbReference type="AlphaFoldDB" id="A0A0G0GK17"/>
<dbReference type="GO" id="GO:0071555">
    <property type="term" value="P:cell wall organization"/>
    <property type="evidence" value="ECO:0007669"/>
    <property type="project" value="UniProtKB-KW"/>
</dbReference>
<dbReference type="EC" id="6.3.2.9" evidence="7"/>
<evidence type="ECO:0000256" key="3">
    <source>
        <dbReference type="ARBA" id="ARBA00022490"/>
    </source>
</evidence>
<dbReference type="Proteomes" id="UP000034917">
    <property type="component" value="Unassembled WGS sequence"/>
</dbReference>
<proteinExistence type="inferred from homology"/>
<feature type="binding site" evidence="7">
    <location>
        <begin position="127"/>
        <end position="133"/>
    </location>
    <ligand>
        <name>ATP</name>
        <dbReference type="ChEBI" id="CHEBI:30616"/>
    </ligand>
</feature>
<dbReference type="InterPro" id="IPR013221">
    <property type="entry name" value="Mur_ligase_cen"/>
</dbReference>
<organism evidence="9 10">
    <name type="scientific">Candidatus Roizmanbacteria bacterium GW2011_GWC2_37_13</name>
    <dbReference type="NCBI Taxonomy" id="1618486"/>
    <lineage>
        <taxon>Bacteria</taxon>
        <taxon>Candidatus Roizmaniibacteriota</taxon>
    </lineage>
</organism>
<keyword evidence="7" id="KW-0573">Peptidoglycan synthesis</keyword>
<comment type="catalytic activity">
    <reaction evidence="7">
        <text>UDP-N-acetyl-alpha-D-muramoyl-L-alanine + D-glutamate + ATP = UDP-N-acetyl-alpha-D-muramoyl-L-alanyl-D-glutamate + ADP + phosphate + H(+)</text>
        <dbReference type="Rhea" id="RHEA:16429"/>
        <dbReference type="ChEBI" id="CHEBI:15378"/>
        <dbReference type="ChEBI" id="CHEBI:29986"/>
        <dbReference type="ChEBI" id="CHEBI:30616"/>
        <dbReference type="ChEBI" id="CHEBI:43474"/>
        <dbReference type="ChEBI" id="CHEBI:83898"/>
        <dbReference type="ChEBI" id="CHEBI:83900"/>
        <dbReference type="ChEBI" id="CHEBI:456216"/>
        <dbReference type="EC" id="6.3.2.9"/>
    </reaction>
</comment>
<feature type="domain" description="Mur ligase central" evidence="8">
    <location>
        <begin position="125"/>
        <end position="299"/>
    </location>
</feature>